<evidence type="ECO:0000313" key="6">
    <source>
        <dbReference type="EMBL" id="KAJ3845275.1"/>
    </source>
</evidence>
<dbReference type="GO" id="GO:0004190">
    <property type="term" value="F:aspartic-type endopeptidase activity"/>
    <property type="evidence" value="ECO:0007669"/>
    <property type="project" value="UniProtKB-KW"/>
</dbReference>
<dbReference type="InterPro" id="IPR033121">
    <property type="entry name" value="PEPTIDASE_A1"/>
</dbReference>
<proteinExistence type="inferred from homology"/>
<dbReference type="PANTHER" id="PTHR47966">
    <property type="entry name" value="BETA-SITE APP-CLEAVING ENZYME, ISOFORM A-RELATED"/>
    <property type="match status" value="1"/>
</dbReference>
<protein>
    <submittedName>
        <fullName evidence="6">Acid protease</fullName>
    </submittedName>
</protein>
<dbReference type="EMBL" id="MU805939">
    <property type="protein sequence ID" value="KAJ3845275.1"/>
    <property type="molecule type" value="Genomic_DNA"/>
</dbReference>
<keyword evidence="3" id="KW-0378">Hydrolase</keyword>
<accession>A0AA38PMF0</accession>
<dbReference type="PRINTS" id="PR00792">
    <property type="entry name" value="PEPSIN"/>
</dbReference>
<organism evidence="6 7">
    <name type="scientific">Lentinula raphanica</name>
    <dbReference type="NCBI Taxonomy" id="153919"/>
    <lineage>
        <taxon>Eukaryota</taxon>
        <taxon>Fungi</taxon>
        <taxon>Dikarya</taxon>
        <taxon>Basidiomycota</taxon>
        <taxon>Agaricomycotina</taxon>
        <taxon>Agaricomycetes</taxon>
        <taxon>Agaricomycetidae</taxon>
        <taxon>Agaricales</taxon>
        <taxon>Marasmiineae</taxon>
        <taxon>Omphalotaceae</taxon>
        <taxon>Lentinula</taxon>
    </lineage>
</organism>
<reference evidence="6" key="1">
    <citation type="submission" date="2022-08" db="EMBL/GenBank/DDBJ databases">
        <authorList>
            <consortium name="DOE Joint Genome Institute"/>
            <person name="Min B."/>
            <person name="Riley R."/>
            <person name="Sierra-Patev S."/>
            <person name="Naranjo-Ortiz M."/>
            <person name="Looney B."/>
            <person name="Konkel Z."/>
            <person name="Slot J.C."/>
            <person name="Sakamoto Y."/>
            <person name="Steenwyk J.L."/>
            <person name="Rokas A."/>
            <person name="Carro J."/>
            <person name="Camarero S."/>
            <person name="Ferreira P."/>
            <person name="Molpeceres G."/>
            <person name="Ruiz-Duenas F.J."/>
            <person name="Serrano A."/>
            <person name="Henrissat B."/>
            <person name="Drula E."/>
            <person name="Hughes K.W."/>
            <person name="Mata J.L."/>
            <person name="Ishikawa N.K."/>
            <person name="Vargas-Isla R."/>
            <person name="Ushijima S."/>
            <person name="Smith C.A."/>
            <person name="Ahrendt S."/>
            <person name="Andreopoulos W."/>
            <person name="He G."/>
            <person name="Labutti K."/>
            <person name="Lipzen A."/>
            <person name="Ng V."/>
            <person name="Sandor L."/>
            <person name="Barry K."/>
            <person name="Martinez A.T."/>
            <person name="Xiao Y."/>
            <person name="Gibbons J.G."/>
            <person name="Terashima K."/>
            <person name="Hibbett D.S."/>
            <person name="Grigoriev I.V."/>
        </authorList>
    </citation>
    <scope>NUCLEOTIDE SEQUENCE</scope>
    <source>
        <strain evidence="6">TFB9207</strain>
    </source>
</reference>
<sequence length="585" mass="63886">MLEHYSASLVFIILEIAVAFALSTITANASDLLQAGKVVDDKGTGIHIPIYHARNTRYSSRQTRTLQKEGDSGGDGDAEGGQSELSDFMDVTYSIMINIGGTELSVDVDTGSADLWVISDACISSDCNRTKDEAQSESDFDPSNSHPVSLYYGDSLTGTHAFGFIRNDTVEINGQLNLPILESQVFAAINDTNTSVLETGCVGLLGLGFPNLTDKDRDTQRNHQRRDENEYPLLSSSPREVESASTSPSLWTPLLLSAFNITGPPIWRIVTNAISSDNTERSPSTKLKPMFSVSLQRETNTGDDDQFTQDHNYGPRIDYDKGNPGILTIGGFPPGVSEGDLTWTEVRRYGVEDGGLKGGPEAEDEHYPIAWEIPIDDVYLDGQKLPRSSMVDPDIGMTGLIDTGSSLIRGPPDVIRYMKNSIYRESIENHGKEKPEDQSTSTSCAIPHILSFQIGGQLFPVDPKDLVWTDEDSKRGEQCYLNVAPTDVPVRGTGGYLYSWSLGDPFLKSVLASFYYGHTTHPSWDPPRIGLMSTVSQININSTEPHLETPVATLVGGKEREGAIPGVIQRPKLPLQSMLNTVSDN</sequence>
<feature type="region of interest" description="Disordered" evidence="4">
    <location>
        <begin position="59"/>
        <end position="81"/>
    </location>
</feature>
<evidence type="ECO:0000256" key="3">
    <source>
        <dbReference type="RuleBase" id="RU000454"/>
    </source>
</evidence>
<dbReference type="InterPro" id="IPR001461">
    <property type="entry name" value="Aspartic_peptidase_A1"/>
</dbReference>
<feature type="domain" description="Peptidase A1" evidence="5">
    <location>
        <begin position="93"/>
        <end position="532"/>
    </location>
</feature>
<keyword evidence="2 3" id="KW-0064">Aspartyl protease</keyword>
<dbReference type="InterPro" id="IPR021109">
    <property type="entry name" value="Peptidase_aspartic_dom_sf"/>
</dbReference>
<dbReference type="Pfam" id="PF00026">
    <property type="entry name" value="Asp"/>
    <property type="match status" value="2"/>
</dbReference>
<keyword evidence="7" id="KW-1185">Reference proteome</keyword>
<feature type="region of interest" description="Disordered" evidence="4">
    <location>
        <begin position="213"/>
        <end position="245"/>
    </location>
</feature>
<dbReference type="Proteomes" id="UP001163846">
    <property type="component" value="Unassembled WGS sequence"/>
</dbReference>
<evidence type="ECO:0000256" key="2">
    <source>
        <dbReference type="ARBA" id="ARBA00022750"/>
    </source>
</evidence>
<evidence type="ECO:0000313" key="7">
    <source>
        <dbReference type="Proteomes" id="UP001163846"/>
    </source>
</evidence>
<dbReference type="PROSITE" id="PS00141">
    <property type="entry name" value="ASP_PROTEASE"/>
    <property type="match status" value="1"/>
</dbReference>
<dbReference type="CDD" id="cd05471">
    <property type="entry name" value="pepsin_like"/>
    <property type="match status" value="1"/>
</dbReference>
<comment type="caution">
    <text evidence="6">The sequence shown here is derived from an EMBL/GenBank/DDBJ whole genome shotgun (WGS) entry which is preliminary data.</text>
</comment>
<evidence type="ECO:0000256" key="4">
    <source>
        <dbReference type="SAM" id="MobiDB-lite"/>
    </source>
</evidence>
<dbReference type="PROSITE" id="PS51767">
    <property type="entry name" value="PEPTIDASE_A1"/>
    <property type="match status" value="1"/>
</dbReference>
<evidence type="ECO:0000259" key="5">
    <source>
        <dbReference type="PROSITE" id="PS51767"/>
    </source>
</evidence>
<dbReference type="Gene3D" id="2.40.70.10">
    <property type="entry name" value="Acid Proteases"/>
    <property type="match status" value="2"/>
</dbReference>
<comment type="similarity">
    <text evidence="1 3">Belongs to the peptidase A1 family.</text>
</comment>
<name>A0AA38PMF0_9AGAR</name>
<dbReference type="InterPro" id="IPR001969">
    <property type="entry name" value="Aspartic_peptidase_AS"/>
</dbReference>
<feature type="compositionally biased region" description="Basic and acidic residues" evidence="4">
    <location>
        <begin position="213"/>
        <end position="229"/>
    </location>
</feature>
<dbReference type="InterPro" id="IPR034164">
    <property type="entry name" value="Pepsin-like_dom"/>
</dbReference>
<dbReference type="SUPFAM" id="SSF50630">
    <property type="entry name" value="Acid proteases"/>
    <property type="match status" value="1"/>
</dbReference>
<gene>
    <name evidence="6" type="ORF">F5878DRAFT_524123</name>
</gene>
<dbReference type="AlphaFoldDB" id="A0AA38PMF0"/>
<dbReference type="GO" id="GO:0006508">
    <property type="term" value="P:proteolysis"/>
    <property type="evidence" value="ECO:0007669"/>
    <property type="project" value="UniProtKB-KW"/>
</dbReference>
<dbReference type="PANTHER" id="PTHR47966:SF51">
    <property type="entry name" value="BETA-SITE APP-CLEAVING ENZYME, ISOFORM A-RELATED"/>
    <property type="match status" value="1"/>
</dbReference>
<evidence type="ECO:0000256" key="1">
    <source>
        <dbReference type="ARBA" id="ARBA00007447"/>
    </source>
</evidence>
<keyword evidence="3 6" id="KW-0645">Protease</keyword>